<dbReference type="Pfam" id="PF02878">
    <property type="entry name" value="PGM_PMM_I"/>
    <property type="match status" value="1"/>
</dbReference>
<dbReference type="EMBL" id="LJQF01000494">
    <property type="protein sequence ID" value="KPX03546.1"/>
    <property type="molecule type" value="Genomic_DNA"/>
</dbReference>
<dbReference type="PANTHER" id="PTHR45745">
    <property type="entry name" value="PHOSPHOMANNOMUTASE 45A"/>
    <property type="match status" value="1"/>
</dbReference>
<keyword evidence="4" id="KW-0479">Metal-binding</keyword>
<dbReference type="InterPro" id="IPR005843">
    <property type="entry name" value="A-D-PHexomutase_C"/>
</dbReference>
<reference evidence="12 13" key="1">
    <citation type="submission" date="2015-09" db="EMBL/GenBank/DDBJ databases">
        <title>Genome announcement of multiple Pseudomonas syringae strains.</title>
        <authorList>
            <person name="Thakur S."/>
            <person name="Wang P.W."/>
            <person name="Gong Y."/>
            <person name="Weir B.S."/>
            <person name="Guttman D.S."/>
        </authorList>
    </citation>
    <scope>NUCLEOTIDE SEQUENCE [LARGE SCALE GENOMIC DNA]</scope>
    <source>
        <strain evidence="12 13">ICMP9757</strain>
    </source>
</reference>
<dbReference type="Gene3D" id="3.30.310.50">
    <property type="entry name" value="Alpha-D-phosphohexomutase, C-terminal domain"/>
    <property type="match status" value="1"/>
</dbReference>
<dbReference type="SUPFAM" id="SSF53738">
    <property type="entry name" value="Phosphoglucomutase, first 3 domains"/>
    <property type="match status" value="2"/>
</dbReference>
<dbReference type="GO" id="GO:0000287">
    <property type="term" value="F:magnesium ion binding"/>
    <property type="evidence" value="ECO:0007669"/>
    <property type="project" value="InterPro"/>
</dbReference>
<dbReference type="CDD" id="cd05801">
    <property type="entry name" value="PGM_like3"/>
    <property type="match status" value="1"/>
</dbReference>
<evidence type="ECO:0000313" key="12">
    <source>
        <dbReference type="EMBL" id="KPX03546.1"/>
    </source>
</evidence>
<dbReference type="InterPro" id="IPR005845">
    <property type="entry name" value="A-D-PHexomutase_a/b/a-II"/>
</dbReference>
<evidence type="ECO:0000256" key="1">
    <source>
        <dbReference type="ARBA" id="ARBA00001946"/>
    </source>
</evidence>
<dbReference type="GO" id="GO:0005975">
    <property type="term" value="P:carbohydrate metabolic process"/>
    <property type="evidence" value="ECO:0007669"/>
    <property type="project" value="UniProtKB-UniRule"/>
</dbReference>
<dbReference type="InterPro" id="IPR005846">
    <property type="entry name" value="A-D-PHexomutase_a/b/a-III"/>
</dbReference>
<keyword evidence="5" id="KW-0460">Magnesium</keyword>
<evidence type="ECO:0000256" key="7">
    <source>
        <dbReference type="NCBIfam" id="TIGR01132"/>
    </source>
</evidence>
<dbReference type="Pfam" id="PF02879">
    <property type="entry name" value="PGM_PMM_II"/>
    <property type="match status" value="1"/>
</dbReference>
<proteinExistence type="inferred from homology"/>
<keyword evidence="6" id="KW-0413">Isomerase</keyword>
<evidence type="ECO:0000256" key="2">
    <source>
        <dbReference type="ARBA" id="ARBA00010231"/>
    </source>
</evidence>
<evidence type="ECO:0000259" key="8">
    <source>
        <dbReference type="Pfam" id="PF00408"/>
    </source>
</evidence>
<dbReference type="InterPro" id="IPR005844">
    <property type="entry name" value="A-D-PHexomutase_a/b/a-I"/>
</dbReference>
<dbReference type="InterPro" id="IPR016066">
    <property type="entry name" value="A-D-PHexomutase_CS"/>
</dbReference>
<dbReference type="InterPro" id="IPR005852">
    <property type="entry name" value="PGM_a-D-Glc-sp"/>
</dbReference>
<dbReference type="Gene3D" id="3.40.120.10">
    <property type="entry name" value="Alpha-D-Glucose-1,6-Bisphosphate, subunit A, domain 3"/>
    <property type="match status" value="3"/>
</dbReference>
<feature type="domain" description="Alpha-D-phosphohexomutase alpha/beta/alpha" evidence="11">
    <location>
        <begin position="385"/>
        <end position="500"/>
    </location>
</feature>
<dbReference type="Pfam" id="PF02880">
    <property type="entry name" value="PGM_PMM_III"/>
    <property type="match status" value="1"/>
</dbReference>
<dbReference type="PROSITE" id="PS00710">
    <property type="entry name" value="PGM_PMM"/>
    <property type="match status" value="1"/>
</dbReference>
<protein>
    <recommendedName>
        <fullName evidence="7">Phosphoglucomutase</fullName>
        <ecNumber evidence="7">5.4.2.2</ecNumber>
    </recommendedName>
</protein>
<gene>
    <name evidence="12" type="ORF">ALO73_05027</name>
</gene>
<dbReference type="Pfam" id="PF00408">
    <property type="entry name" value="PGM_PMM_IV"/>
    <property type="match status" value="1"/>
</dbReference>
<evidence type="ECO:0000256" key="3">
    <source>
        <dbReference type="ARBA" id="ARBA00022553"/>
    </source>
</evidence>
<dbReference type="SUPFAM" id="SSF55957">
    <property type="entry name" value="Phosphoglucomutase, C-terminal domain"/>
    <property type="match status" value="1"/>
</dbReference>
<dbReference type="InterPro" id="IPR036900">
    <property type="entry name" value="A-D-PHexomutase_C_sf"/>
</dbReference>
<evidence type="ECO:0000259" key="11">
    <source>
        <dbReference type="Pfam" id="PF02880"/>
    </source>
</evidence>
<dbReference type="GO" id="GO:0006166">
    <property type="term" value="P:purine ribonucleoside salvage"/>
    <property type="evidence" value="ECO:0007669"/>
    <property type="project" value="TreeGrafter"/>
</dbReference>
<comment type="caution">
    <text evidence="12">The sequence shown here is derived from an EMBL/GenBank/DDBJ whole genome shotgun (WGS) entry which is preliminary data.</text>
</comment>
<evidence type="ECO:0000313" key="13">
    <source>
        <dbReference type="Proteomes" id="UP000050345"/>
    </source>
</evidence>
<dbReference type="Proteomes" id="UP000050345">
    <property type="component" value="Unassembled WGS sequence"/>
</dbReference>
<feature type="domain" description="Alpha-D-phosphohexomutase alpha/beta/alpha" evidence="9">
    <location>
        <begin position="102"/>
        <end position="242"/>
    </location>
</feature>
<keyword evidence="3" id="KW-0597">Phosphoprotein</keyword>
<sequence>MVLPSTRSGSCFRRGGGLKRQRLRDRYSSSAVELPVNCRIDYVFTCSKSLFFLCISFLSGGCMSLSPFAGKLAPAQLLVDIPRLVTAYYTGQPDASVPTQRVAFGTSGHRGTSFDLGFNEWHVLAISQAICLYRKANGIDGPLFLGADTHALSTPAAATALEVLAANGVEVMISQGDEYTPTPAVSHAIICYNRGRTSGLADGIVITPSHNPPQSGGFKYNPPNGGPADSDITKWIENKANELLAEKVTGVSRISHEKALRADTTHRHDYVNTYVADLKNVIDLDAIRDSGLRLGVDPLGGAGVNYWSAIGEHYGLNLDVVNKFVDPTFRFMTVDWDGQIRMDPSSSHAMQSLIGLKDRYQVAFACDPDHDRHGIVTPSGGLMTPNSYLAVSIDYLFQNRPEWRADAAVGKTVVSSGMIDRVAARLGRRLYEVPVGFKYFAQGLFEGSLGFGGEESAGASFLRRDGTVWTTDKDGLIPALLAAEITARTGRDPSETYKTMTDELGEPFSTRVDAKANPQQKALLSKLSPEQVTSTELAGEPIQKVLSNAPGNDQAFGGVKVMTENGWFAARPSGTEDIYKIYAESFVSEDHLKRLVAEAQVLVDGAISPK</sequence>
<feature type="domain" description="Alpha-D-phosphohexomutase alpha/beta/alpha" evidence="10">
    <location>
        <begin position="273"/>
        <end position="380"/>
    </location>
</feature>
<dbReference type="InterPro" id="IPR016055">
    <property type="entry name" value="A-D-PHexomutase_a/b/a-I/II/III"/>
</dbReference>
<dbReference type="GO" id="GO:0004614">
    <property type="term" value="F:phosphoglucomutase activity"/>
    <property type="evidence" value="ECO:0007669"/>
    <property type="project" value="UniProtKB-UniRule"/>
</dbReference>
<evidence type="ECO:0000256" key="5">
    <source>
        <dbReference type="ARBA" id="ARBA00022842"/>
    </source>
</evidence>
<dbReference type="GO" id="GO:0008973">
    <property type="term" value="F:phosphopentomutase activity"/>
    <property type="evidence" value="ECO:0007669"/>
    <property type="project" value="TreeGrafter"/>
</dbReference>
<dbReference type="NCBIfam" id="TIGR01132">
    <property type="entry name" value="pgm"/>
    <property type="match status" value="1"/>
</dbReference>
<feature type="domain" description="Alpha-D-phosphohexomutase C-terminal" evidence="8">
    <location>
        <begin position="557"/>
        <end position="598"/>
    </location>
</feature>
<comment type="cofactor">
    <cofactor evidence="1">
        <name>Mg(2+)</name>
        <dbReference type="ChEBI" id="CHEBI:18420"/>
    </cofactor>
</comment>
<dbReference type="PANTHER" id="PTHR45745:SF1">
    <property type="entry name" value="PHOSPHOGLUCOMUTASE 2B-RELATED"/>
    <property type="match status" value="1"/>
</dbReference>
<organism evidence="12 13">
    <name type="scientific">Pseudomonas syringae pv. daphniphylli</name>
    <dbReference type="NCBI Taxonomy" id="264455"/>
    <lineage>
        <taxon>Bacteria</taxon>
        <taxon>Pseudomonadati</taxon>
        <taxon>Pseudomonadota</taxon>
        <taxon>Gammaproteobacteria</taxon>
        <taxon>Pseudomonadales</taxon>
        <taxon>Pseudomonadaceae</taxon>
        <taxon>Pseudomonas</taxon>
        <taxon>Pseudomonas syringae</taxon>
    </lineage>
</organism>
<accession>A0A9X0GXI2</accession>
<name>A0A9X0GXI2_PSESX</name>
<evidence type="ECO:0000259" key="10">
    <source>
        <dbReference type="Pfam" id="PF02879"/>
    </source>
</evidence>
<evidence type="ECO:0000256" key="6">
    <source>
        <dbReference type="ARBA" id="ARBA00023235"/>
    </source>
</evidence>
<dbReference type="EC" id="5.4.2.2" evidence="7"/>
<evidence type="ECO:0000259" key="9">
    <source>
        <dbReference type="Pfam" id="PF02878"/>
    </source>
</evidence>
<comment type="similarity">
    <text evidence="2">Belongs to the phosphohexose mutase family.</text>
</comment>
<evidence type="ECO:0000256" key="4">
    <source>
        <dbReference type="ARBA" id="ARBA00022723"/>
    </source>
</evidence>
<dbReference type="AlphaFoldDB" id="A0A9X0GXI2"/>